<dbReference type="Proteomes" id="UP001515480">
    <property type="component" value="Unassembled WGS sequence"/>
</dbReference>
<dbReference type="InterPro" id="IPR018775">
    <property type="entry name" value="RlaP"/>
</dbReference>
<accession>A0AB34J350</accession>
<keyword evidence="3" id="KW-1185">Reference proteome</keyword>
<protein>
    <submittedName>
        <fullName evidence="2">Uncharacterized protein</fullName>
    </submittedName>
</protein>
<sequence length="928" mass="101997">MAEARAIASLHAQLAPAKLVLLAEPRIGPPVAVVCQPPSLLLHGAISLHVQAQLDAARTAPASSPPNLKLSALEWANSRLAPARAPPHIDASPLRLTSLRAPSALKVVEAREVARLLEKFNPRYAALVLGVGRVLYCDESWQALVDAAGASGHAHAHLLFIVARQAFGRCQALVRPRRRKKPGTERSAAEIAEEWREVAGLLSLAAELSSSLPISCVPGSVPSCPTPSAAASPAAAPAAAAPAAPTGPEWITRGEAPNEQEAAVVMGRCETLWKEAEAAARRLPAWSLEARTERRQWLDRWLHHLYVERGVLVDPYPRQPTLSLRQAADVPAALTPLLQRLEAPIRASSVVHGARSGSYMYNLHTAASDEDYHFVFLAPTHELLQLYPPSNSFRRAVEASYAADKAGEVECTGIELGRFVELLTMGNPGVVELLWLDGAAVARRGGWVHEAWPWGELVSRREEFRTLMCVAQYEGFVVDHLWKAREFLSADDETDGQTKLARFSKAAYNALHKVFEAMRLVRGEDLHVELRGEELQLVRRLRTEQLVGDLAPSSVLELIEQRLAELKQAAALATKRLHPYADGRKLDEWLLSVRMRQLAVNQPLPLKLPPARNSSSASSTPDADELEQVVGEATVARVQASLDALERAYDIQIAFAVERSSRMLGSDHAGSDCDVIAVFVLSRRSYFSMYKCEVAHHQKYDSVEISLYEARHACSLLASSNPTMLDALLSPLVYRSAGDWLQRARQLADEHYSRQLLRTAWVQGAKANNIKYIRAPQRKGEGVVRKKYLHVLRPLLNVKWLHAHQQLGTSGVKQKAASSIEGGAHARRVRWPPLRLVDLADDLSTSDLPADVRREIFRLLEPSERCHLRFPGPPILVLQHYIDVTIEAEIGHVDGSLPPSDDMAAAQAFAAWDGFCVDMVSSLTTAPP</sequence>
<gene>
    <name evidence="2" type="ORF">AB1Y20_005355</name>
</gene>
<evidence type="ECO:0000256" key="1">
    <source>
        <dbReference type="SAM" id="MobiDB-lite"/>
    </source>
</evidence>
<evidence type="ECO:0000313" key="2">
    <source>
        <dbReference type="EMBL" id="KAL1512083.1"/>
    </source>
</evidence>
<comment type="caution">
    <text evidence="2">The sequence shown here is derived from an EMBL/GenBank/DDBJ whole genome shotgun (WGS) entry which is preliminary data.</text>
</comment>
<dbReference type="Pfam" id="PF10127">
    <property type="entry name" value="RlaP"/>
    <property type="match status" value="2"/>
</dbReference>
<organism evidence="2 3">
    <name type="scientific">Prymnesium parvum</name>
    <name type="common">Toxic golden alga</name>
    <dbReference type="NCBI Taxonomy" id="97485"/>
    <lineage>
        <taxon>Eukaryota</taxon>
        <taxon>Haptista</taxon>
        <taxon>Haptophyta</taxon>
        <taxon>Prymnesiophyceae</taxon>
        <taxon>Prymnesiales</taxon>
        <taxon>Prymnesiaceae</taxon>
        <taxon>Prymnesium</taxon>
    </lineage>
</organism>
<feature type="compositionally biased region" description="Polar residues" evidence="1">
    <location>
        <begin position="612"/>
        <end position="621"/>
    </location>
</feature>
<feature type="region of interest" description="Disordered" evidence="1">
    <location>
        <begin position="606"/>
        <end position="626"/>
    </location>
</feature>
<dbReference type="PANTHER" id="PTHR34817">
    <property type="entry name" value="NUCLEOTIDYLTRANSFERASE"/>
    <property type="match status" value="1"/>
</dbReference>
<dbReference type="PANTHER" id="PTHR34817:SF2">
    <property type="entry name" value="NUCLEOTIDYLTRANSFERASE"/>
    <property type="match status" value="1"/>
</dbReference>
<name>A0AB34J350_PRYPA</name>
<dbReference type="AlphaFoldDB" id="A0AB34J350"/>
<dbReference type="EMBL" id="JBGBPQ010000013">
    <property type="protein sequence ID" value="KAL1512083.1"/>
    <property type="molecule type" value="Genomic_DNA"/>
</dbReference>
<evidence type="ECO:0000313" key="3">
    <source>
        <dbReference type="Proteomes" id="UP001515480"/>
    </source>
</evidence>
<reference evidence="2 3" key="1">
    <citation type="journal article" date="2024" name="Science">
        <title>Giant polyketide synthase enzymes in the biosynthesis of giant marine polyether toxins.</title>
        <authorList>
            <person name="Fallon T.R."/>
            <person name="Shende V.V."/>
            <person name="Wierzbicki I.H."/>
            <person name="Pendleton A.L."/>
            <person name="Watervoot N.F."/>
            <person name="Auber R.P."/>
            <person name="Gonzalez D.J."/>
            <person name="Wisecaver J.H."/>
            <person name="Moore B.S."/>
        </authorList>
    </citation>
    <scope>NUCLEOTIDE SEQUENCE [LARGE SCALE GENOMIC DNA]</scope>
    <source>
        <strain evidence="2 3">12B1</strain>
    </source>
</reference>
<proteinExistence type="predicted"/>